<accession>A0A8X7BJK4</accession>
<dbReference type="AlphaFoldDB" id="A0A8X7BJK4"/>
<evidence type="ECO:0000313" key="1">
    <source>
        <dbReference type="EMBL" id="GFY34186.1"/>
    </source>
</evidence>
<dbReference type="EMBL" id="BMAU01021422">
    <property type="protein sequence ID" value="GFY34186.1"/>
    <property type="molecule type" value="Genomic_DNA"/>
</dbReference>
<organism evidence="1 2">
    <name type="scientific">Trichonephila clavipes</name>
    <name type="common">Golden silk orbweaver</name>
    <name type="synonym">Nephila clavipes</name>
    <dbReference type="NCBI Taxonomy" id="2585209"/>
    <lineage>
        <taxon>Eukaryota</taxon>
        <taxon>Metazoa</taxon>
        <taxon>Ecdysozoa</taxon>
        <taxon>Arthropoda</taxon>
        <taxon>Chelicerata</taxon>
        <taxon>Arachnida</taxon>
        <taxon>Araneae</taxon>
        <taxon>Araneomorphae</taxon>
        <taxon>Entelegynae</taxon>
        <taxon>Araneoidea</taxon>
        <taxon>Nephilidae</taxon>
        <taxon>Trichonephila</taxon>
    </lineage>
</organism>
<dbReference type="Proteomes" id="UP000887159">
    <property type="component" value="Unassembled WGS sequence"/>
</dbReference>
<keyword evidence="2" id="KW-1185">Reference proteome</keyword>
<comment type="caution">
    <text evidence="1">The sequence shown here is derived from an EMBL/GenBank/DDBJ whole genome shotgun (WGS) entry which is preliminary data.</text>
</comment>
<protein>
    <submittedName>
        <fullName evidence="1">Uncharacterized protein</fullName>
    </submittedName>
</protein>
<reference evidence="1" key="1">
    <citation type="submission" date="2020-08" db="EMBL/GenBank/DDBJ databases">
        <title>Multicomponent nature underlies the extraordinary mechanical properties of spider dragline silk.</title>
        <authorList>
            <person name="Kono N."/>
            <person name="Nakamura H."/>
            <person name="Mori M."/>
            <person name="Yoshida Y."/>
            <person name="Ohtoshi R."/>
            <person name="Malay A.D."/>
            <person name="Moran D.A.P."/>
            <person name="Tomita M."/>
            <person name="Numata K."/>
            <person name="Arakawa K."/>
        </authorList>
    </citation>
    <scope>NUCLEOTIDE SEQUENCE</scope>
</reference>
<evidence type="ECO:0000313" key="2">
    <source>
        <dbReference type="Proteomes" id="UP000887159"/>
    </source>
</evidence>
<sequence>MQTEITFDLLNYSNYILEALENETRPPLRPRPWARAQLALALRRLWWDGLSRLNSVWKMEYQFNSVFLVI</sequence>
<gene>
    <name evidence="1" type="ORF">TNCV_2504891</name>
</gene>
<name>A0A8X7BJK4_TRICX</name>
<proteinExistence type="predicted"/>